<comment type="caution">
    <text evidence="1">The sequence shown here is derived from an EMBL/GenBank/DDBJ whole genome shotgun (WGS) entry which is preliminary data.</text>
</comment>
<protein>
    <submittedName>
        <fullName evidence="1">Uncharacterized protein</fullName>
    </submittedName>
</protein>
<dbReference type="STRING" id="1895771.BGO89_06845"/>
<dbReference type="AlphaFoldDB" id="A0A1M3KYW9"/>
<gene>
    <name evidence="1" type="ORF">BGO89_06845</name>
</gene>
<organism evidence="1 2">
    <name type="scientific">Candidatus Kapaibacterium thiocyanatum</name>
    <dbReference type="NCBI Taxonomy" id="1895771"/>
    <lineage>
        <taxon>Bacteria</taxon>
        <taxon>Pseudomonadati</taxon>
        <taxon>Candidatus Kapaibacteriota</taxon>
        <taxon>Candidatus Kapaibacteriia</taxon>
        <taxon>Candidatus Kapaibacteriales</taxon>
        <taxon>Candidatus Kapaibacteriaceae</taxon>
        <taxon>Candidatus Kapaibacterium</taxon>
    </lineage>
</organism>
<dbReference type="EMBL" id="MKVH01000021">
    <property type="protein sequence ID" value="OJX57683.1"/>
    <property type="molecule type" value="Genomic_DNA"/>
</dbReference>
<sequence>MTQAQILSSNRDVRAAMDQYGYAEDDEKVARALRIVRSTHYFAAGEMLTSKKFFQQSMIDGVGSNYAFPQNETAVDIIGLKIIHGCRFASTPVDIQNKIQQQFELNSDFSLTYQRRQDRIAGSVSEFVPHMFVNNGGALVAVDKPNTNLNNGFFILPTPLQIAAKSSPEWNLTIPSGFALGAAKNTGADADPVIPGQAGKTAFIMLQLIIEEKFVAQG</sequence>
<name>A0A1M3KYW9_9BACT</name>
<evidence type="ECO:0000313" key="2">
    <source>
        <dbReference type="Proteomes" id="UP000184233"/>
    </source>
</evidence>
<dbReference type="Proteomes" id="UP000184233">
    <property type="component" value="Unassembled WGS sequence"/>
</dbReference>
<evidence type="ECO:0000313" key="1">
    <source>
        <dbReference type="EMBL" id="OJX57683.1"/>
    </source>
</evidence>
<proteinExistence type="predicted"/>
<reference evidence="1 2" key="1">
    <citation type="submission" date="2016-09" db="EMBL/GenBank/DDBJ databases">
        <title>Genome-resolved meta-omics ties microbial dynamics to process performance in biotechnology for thiocyanate degradation.</title>
        <authorList>
            <person name="Kantor R.S."/>
            <person name="Huddy R.J."/>
            <person name="Iyer R."/>
            <person name="Thomas B.C."/>
            <person name="Brown C.T."/>
            <person name="Anantharaman K."/>
            <person name="Tringe S."/>
            <person name="Hettich R.L."/>
            <person name="Harrison S.T."/>
            <person name="Banfield J.F."/>
        </authorList>
    </citation>
    <scope>NUCLEOTIDE SEQUENCE [LARGE SCALE GENOMIC DNA]</scope>
    <source>
        <strain evidence="1">59-99</strain>
    </source>
</reference>
<accession>A0A1M3KYW9</accession>